<evidence type="ECO:0000313" key="3">
    <source>
        <dbReference type="Proteomes" id="UP000729402"/>
    </source>
</evidence>
<name>A0A8J5X687_ZIZPA</name>
<dbReference type="AlphaFoldDB" id="A0A8J5X687"/>
<keyword evidence="3" id="KW-1185">Reference proteome</keyword>
<feature type="region of interest" description="Disordered" evidence="1">
    <location>
        <begin position="58"/>
        <end position="84"/>
    </location>
</feature>
<proteinExistence type="predicted"/>
<accession>A0A8J5X687</accession>
<dbReference type="EMBL" id="JAAALK010000079">
    <property type="protein sequence ID" value="KAG8098362.1"/>
    <property type="molecule type" value="Genomic_DNA"/>
</dbReference>
<evidence type="ECO:0000256" key="1">
    <source>
        <dbReference type="SAM" id="MobiDB-lite"/>
    </source>
</evidence>
<feature type="compositionally biased region" description="Pro residues" evidence="1">
    <location>
        <begin position="122"/>
        <end position="132"/>
    </location>
</feature>
<feature type="region of interest" description="Disordered" evidence="1">
    <location>
        <begin position="32"/>
        <end position="51"/>
    </location>
</feature>
<reference evidence="2" key="2">
    <citation type="submission" date="2021-02" db="EMBL/GenBank/DDBJ databases">
        <authorList>
            <person name="Kimball J.A."/>
            <person name="Haas M.W."/>
            <person name="Macchietto M."/>
            <person name="Kono T."/>
            <person name="Duquette J."/>
            <person name="Shao M."/>
        </authorList>
    </citation>
    <scope>NUCLEOTIDE SEQUENCE</scope>
    <source>
        <tissue evidence="2">Fresh leaf tissue</tissue>
    </source>
</reference>
<feature type="region of interest" description="Disordered" evidence="1">
    <location>
        <begin position="103"/>
        <end position="132"/>
    </location>
</feature>
<gene>
    <name evidence="2" type="ORF">GUJ93_ZPchr0013g35223</name>
</gene>
<evidence type="ECO:0000313" key="2">
    <source>
        <dbReference type="EMBL" id="KAG8098362.1"/>
    </source>
</evidence>
<protein>
    <submittedName>
        <fullName evidence="2">Uncharacterized protein</fullName>
    </submittedName>
</protein>
<comment type="caution">
    <text evidence="2">The sequence shown here is derived from an EMBL/GenBank/DDBJ whole genome shotgun (WGS) entry which is preliminary data.</text>
</comment>
<organism evidence="2 3">
    <name type="scientific">Zizania palustris</name>
    <name type="common">Northern wild rice</name>
    <dbReference type="NCBI Taxonomy" id="103762"/>
    <lineage>
        <taxon>Eukaryota</taxon>
        <taxon>Viridiplantae</taxon>
        <taxon>Streptophyta</taxon>
        <taxon>Embryophyta</taxon>
        <taxon>Tracheophyta</taxon>
        <taxon>Spermatophyta</taxon>
        <taxon>Magnoliopsida</taxon>
        <taxon>Liliopsida</taxon>
        <taxon>Poales</taxon>
        <taxon>Poaceae</taxon>
        <taxon>BOP clade</taxon>
        <taxon>Oryzoideae</taxon>
        <taxon>Oryzeae</taxon>
        <taxon>Zizaniinae</taxon>
        <taxon>Zizania</taxon>
    </lineage>
</organism>
<dbReference type="Proteomes" id="UP000729402">
    <property type="component" value="Unassembled WGS sequence"/>
</dbReference>
<feature type="compositionally biased region" description="Low complexity" evidence="1">
    <location>
        <begin position="103"/>
        <end position="112"/>
    </location>
</feature>
<reference evidence="2" key="1">
    <citation type="journal article" date="2021" name="bioRxiv">
        <title>Whole Genome Assembly and Annotation of Northern Wild Rice, Zizania palustris L., Supports a Whole Genome Duplication in the Zizania Genus.</title>
        <authorList>
            <person name="Haas M."/>
            <person name="Kono T."/>
            <person name="Macchietto M."/>
            <person name="Millas R."/>
            <person name="McGilp L."/>
            <person name="Shao M."/>
            <person name="Duquette J."/>
            <person name="Hirsch C.N."/>
            <person name="Kimball J."/>
        </authorList>
    </citation>
    <scope>NUCLEOTIDE SEQUENCE</scope>
    <source>
        <tissue evidence="2">Fresh leaf tissue</tissue>
    </source>
</reference>
<sequence length="132" mass="13720">MSSGRGNRIREGGCEHRRTVAALPLTSHRALGIGRRGGATDTSGAGKVTQDRVRIRMRGSRALEASEPREGQAQGWRRGGGGGGGGGGWWWLRWWGMRLAGGAPSSGVASASRLATQNVVRPPLPGPSAPAT</sequence>